<dbReference type="PANTHER" id="PTHR12289">
    <property type="entry name" value="METAXIN RELATED"/>
    <property type="match status" value="1"/>
</dbReference>
<proteinExistence type="predicted"/>
<dbReference type="CDD" id="cd03193">
    <property type="entry name" value="GST_C_Metaxin"/>
    <property type="match status" value="1"/>
</dbReference>
<comment type="caution">
    <text evidence="3">The sequence shown here is derived from an EMBL/GenBank/DDBJ whole genome shotgun (WGS) entry which is preliminary data.</text>
</comment>
<protein>
    <submittedName>
        <fullName evidence="3">Glutathione S-transferase family protein</fullName>
    </submittedName>
</protein>
<gene>
    <name evidence="3" type="ORF">F2P47_00660</name>
</gene>
<dbReference type="Pfam" id="PF17172">
    <property type="entry name" value="GST_N_4"/>
    <property type="match status" value="1"/>
</dbReference>
<dbReference type="InterPro" id="IPR026928">
    <property type="entry name" value="FAX/IsoI-like"/>
</dbReference>
<dbReference type="AlphaFoldDB" id="A0A6N6VN79"/>
<dbReference type="GO" id="GO:0016740">
    <property type="term" value="F:transferase activity"/>
    <property type="evidence" value="ECO:0007669"/>
    <property type="project" value="UniProtKB-KW"/>
</dbReference>
<dbReference type="SFLD" id="SFLDG01200">
    <property type="entry name" value="SUF1.1"/>
    <property type="match status" value="1"/>
</dbReference>
<dbReference type="InterPro" id="IPR050931">
    <property type="entry name" value="Mito_Protein_Transport_Metaxin"/>
</dbReference>
<dbReference type="SUPFAM" id="SSF47616">
    <property type="entry name" value="GST C-terminal domain-like"/>
    <property type="match status" value="1"/>
</dbReference>
<evidence type="ECO:0000259" key="1">
    <source>
        <dbReference type="Pfam" id="PF17171"/>
    </source>
</evidence>
<feature type="domain" description="Thioredoxin-like fold" evidence="2">
    <location>
        <begin position="19"/>
        <end position="115"/>
    </location>
</feature>
<dbReference type="Pfam" id="PF17171">
    <property type="entry name" value="GST_C_6"/>
    <property type="match status" value="1"/>
</dbReference>
<evidence type="ECO:0000313" key="3">
    <source>
        <dbReference type="EMBL" id="KAB7742677.1"/>
    </source>
</evidence>
<dbReference type="InterPro" id="IPR012336">
    <property type="entry name" value="Thioredoxin-like_fold"/>
</dbReference>
<evidence type="ECO:0000313" key="4">
    <source>
        <dbReference type="Proteomes" id="UP000468901"/>
    </source>
</evidence>
<dbReference type="PANTHER" id="PTHR12289:SF41">
    <property type="entry name" value="FAILED AXON CONNECTIONS-RELATED"/>
    <property type="match status" value="1"/>
</dbReference>
<keyword evidence="4" id="KW-1185">Reference proteome</keyword>
<dbReference type="SUPFAM" id="SSF52833">
    <property type="entry name" value="Thioredoxin-like"/>
    <property type="match status" value="1"/>
</dbReference>
<reference evidence="3 4" key="1">
    <citation type="submission" date="2019-09" db="EMBL/GenBank/DDBJ databases">
        <title>Parvibaculum sedimenti sp. nov., isolated from sediment.</title>
        <authorList>
            <person name="Wang Y."/>
        </authorList>
    </citation>
    <scope>NUCLEOTIDE SEQUENCE [LARGE SCALE GENOMIC DNA]</scope>
    <source>
        <strain evidence="3 4">HXT-9</strain>
    </source>
</reference>
<dbReference type="InterPro" id="IPR036249">
    <property type="entry name" value="Thioredoxin-like_sf"/>
</dbReference>
<dbReference type="InterPro" id="IPR036282">
    <property type="entry name" value="Glutathione-S-Trfase_C_sf"/>
</dbReference>
<dbReference type="RefSeq" id="WP_152214231.1">
    <property type="nucleotide sequence ID" value="NZ_WESC01000001.1"/>
</dbReference>
<keyword evidence="3" id="KW-0808">Transferase</keyword>
<sequence>MIRLYQFPPTLKGTPNASPFCVKLECALRLSGLAYETELVPNPAAGPKHKVPFVEIDGERVGDSALILDLLKLRHGLDLDRGLNARQRAESHALQRMIEERLYWVMVYSRWMEPKGWDVIRPLFFAALPWPMRRLIPHMARKTARQKLDGHGIDRHTREEVYALGAHDLAALSAFLGDNPFLFGEAPTLADVTMYGFLVNIIGPDIASPLKDAALGHTNLVAHTERMGELFASTRLPRRFKAAA</sequence>
<evidence type="ECO:0000259" key="2">
    <source>
        <dbReference type="Pfam" id="PF17172"/>
    </source>
</evidence>
<accession>A0A6N6VN79</accession>
<dbReference type="InterPro" id="IPR040079">
    <property type="entry name" value="Glutathione_S-Trfase"/>
</dbReference>
<feature type="domain" description="Metaxin glutathione S-transferase" evidence="1">
    <location>
        <begin position="166"/>
        <end position="227"/>
    </location>
</feature>
<dbReference type="Gene3D" id="3.40.30.10">
    <property type="entry name" value="Glutaredoxin"/>
    <property type="match status" value="1"/>
</dbReference>
<dbReference type="EMBL" id="WESC01000001">
    <property type="protein sequence ID" value="KAB7742677.1"/>
    <property type="molecule type" value="Genomic_DNA"/>
</dbReference>
<organism evidence="3 4">
    <name type="scientific">Parvibaculum sedimenti</name>
    <dbReference type="NCBI Taxonomy" id="2608632"/>
    <lineage>
        <taxon>Bacteria</taxon>
        <taxon>Pseudomonadati</taxon>
        <taxon>Pseudomonadota</taxon>
        <taxon>Alphaproteobacteria</taxon>
        <taxon>Hyphomicrobiales</taxon>
        <taxon>Parvibaculaceae</taxon>
        <taxon>Parvibaculum</taxon>
    </lineage>
</organism>
<dbReference type="SFLD" id="SFLDS00019">
    <property type="entry name" value="Glutathione_Transferase_(cytos"/>
    <property type="match status" value="1"/>
</dbReference>
<dbReference type="Proteomes" id="UP000468901">
    <property type="component" value="Unassembled WGS sequence"/>
</dbReference>
<dbReference type="InterPro" id="IPR033468">
    <property type="entry name" value="Metaxin_GST"/>
</dbReference>
<dbReference type="Gene3D" id="1.20.1050.10">
    <property type="match status" value="1"/>
</dbReference>
<dbReference type="GO" id="GO:0005737">
    <property type="term" value="C:cytoplasm"/>
    <property type="evidence" value="ECO:0007669"/>
    <property type="project" value="TreeGrafter"/>
</dbReference>
<name>A0A6N6VN79_9HYPH</name>
<dbReference type="SFLD" id="SFLDG01180">
    <property type="entry name" value="SUF1"/>
    <property type="match status" value="1"/>
</dbReference>